<dbReference type="FunFam" id="3.40.50.300:FF:000285">
    <property type="entry name" value="Sporulation initiation inhibitor Soj"/>
    <property type="match status" value="1"/>
</dbReference>
<name>A0A382K5D4_9ZZZZ</name>
<evidence type="ECO:0000313" key="2">
    <source>
        <dbReference type="EMBL" id="SVC20104.1"/>
    </source>
</evidence>
<dbReference type="InterPro" id="IPR050678">
    <property type="entry name" value="DNA_Partitioning_ATPase"/>
</dbReference>
<sequence>MTKIISIANQKGGVGKTTTAINLAASLALSGKKVLLIDVDPQGNASSGLGVEEDARGVYELLMGEANVTEVTCSTEIETLKIIPSRVDLTGAEIELVARESREKILKRALTPIDEYEFVVIDCPPSLGLLTLNALAVSNSVLIPMQCEYYALQGLSHLLKTLKLVKKSINPDLKVEG</sequence>
<organism evidence="2">
    <name type="scientific">marine metagenome</name>
    <dbReference type="NCBI Taxonomy" id="408172"/>
    <lineage>
        <taxon>unclassified sequences</taxon>
        <taxon>metagenomes</taxon>
        <taxon>ecological metagenomes</taxon>
    </lineage>
</organism>
<feature type="non-terminal residue" evidence="2">
    <location>
        <position position="177"/>
    </location>
</feature>
<dbReference type="SUPFAM" id="SSF52540">
    <property type="entry name" value="P-loop containing nucleoside triphosphate hydrolases"/>
    <property type="match status" value="1"/>
</dbReference>
<dbReference type="InterPro" id="IPR025669">
    <property type="entry name" value="AAA_dom"/>
</dbReference>
<dbReference type="Gene3D" id="3.40.50.300">
    <property type="entry name" value="P-loop containing nucleotide triphosphate hydrolases"/>
    <property type="match status" value="1"/>
</dbReference>
<accession>A0A382K5D4</accession>
<protein>
    <recommendedName>
        <fullName evidence="1">AAA domain-containing protein</fullName>
    </recommendedName>
</protein>
<evidence type="ECO:0000259" key="1">
    <source>
        <dbReference type="Pfam" id="PF13614"/>
    </source>
</evidence>
<proteinExistence type="predicted"/>
<gene>
    <name evidence="2" type="ORF">METZ01_LOCUS272958</name>
</gene>
<dbReference type="InterPro" id="IPR027417">
    <property type="entry name" value="P-loop_NTPase"/>
</dbReference>
<dbReference type="Pfam" id="PF13614">
    <property type="entry name" value="AAA_31"/>
    <property type="match status" value="1"/>
</dbReference>
<dbReference type="CDD" id="cd02042">
    <property type="entry name" value="ParAB_family"/>
    <property type="match status" value="1"/>
</dbReference>
<dbReference type="PIRSF" id="PIRSF009320">
    <property type="entry name" value="Nuc_binding_HP_1000"/>
    <property type="match status" value="1"/>
</dbReference>
<dbReference type="PANTHER" id="PTHR13696">
    <property type="entry name" value="P-LOOP CONTAINING NUCLEOSIDE TRIPHOSPHATE HYDROLASE"/>
    <property type="match status" value="1"/>
</dbReference>
<dbReference type="PANTHER" id="PTHR13696:SF52">
    <property type="entry name" value="PARA FAMILY PROTEIN CT_582"/>
    <property type="match status" value="1"/>
</dbReference>
<dbReference type="AlphaFoldDB" id="A0A382K5D4"/>
<reference evidence="2" key="1">
    <citation type="submission" date="2018-05" db="EMBL/GenBank/DDBJ databases">
        <authorList>
            <person name="Lanie J.A."/>
            <person name="Ng W.-L."/>
            <person name="Kazmierczak K.M."/>
            <person name="Andrzejewski T.M."/>
            <person name="Davidsen T.M."/>
            <person name="Wayne K.J."/>
            <person name="Tettelin H."/>
            <person name="Glass J.I."/>
            <person name="Rusch D."/>
            <person name="Podicherti R."/>
            <person name="Tsui H.-C.T."/>
            <person name="Winkler M.E."/>
        </authorList>
    </citation>
    <scope>NUCLEOTIDE SEQUENCE</scope>
</reference>
<dbReference type="EMBL" id="UINC01078739">
    <property type="protein sequence ID" value="SVC20104.1"/>
    <property type="molecule type" value="Genomic_DNA"/>
</dbReference>
<feature type="domain" description="AAA" evidence="1">
    <location>
        <begin position="2"/>
        <end position="175"/>
    </location>
</feature>